<reference evidence="2" key="1">
    <citation type="submission" date="2023-03" db="EMBL/GenBank/DDBJ databases">
        <title>Massive genome expansion in bonnet fungi (Mycena s.s.) driven by repeated elements and novel gene families across ecological guilds.</title>
        <authorList>
            <consortium name="Lawrence Berkeley National Laboratory"/>
            <person name="Harder C.B."/>
            <person name="Miyauchi S."/>
            <person name="Viragh M."/>
            <person name="Kuo A."/>
            <person name="Thoen E."/>
            <person name="Andreopoulos B."/>
            <person name="Lu D."/>
            <person name="Skrede I."/>
            <person name="Drula E."/>
            <person name="Henrissat B."/>
            <person name="Morin E."/>
            <person name="Kohler A."/>
            <person name="Barry K."/>
            <person name="LaButti K."/>
            <person name="Morin E."/>
            <person name="Salamov A."/>
            <person name="Lipzen A."/>
            <person name="Mereny Z."/>
            <person name="Hegedus B."/>
            <person name="Baldrian P."/>
            <person name="Stursova M."/>
            <person name="Weitz H."/>
            <person name="Taylor A."/>
            <person name="Grigoriev I.V."/>
            <person name="Nagy L.G."/>
            <person name="Martin F."/>
            <person name="Kauserud H."/>
        </authorList>
    </citation>
    <scope>NUCLEOTIDE SEQUENCE</scope>
    <source>
        <strain evidence="2">CBHHK182m</strain>
    </source>
</reference>
<evidence type="ECO:0000313" key="3">
    <source>
        <dbReference type="Proteomes" id="UP001215598"/>
    </source>
</evidence>
<evidence type="ECO:0000313" key="2">
    <source>
        <dbReference type="EMBL" id="KAJ7777224.1"/>
    </source>
</evidence>
<dbReference type="AlphaFoldDB" id="A0AAD7NVV7"/>
<feature type="compositionally biased region" description="Basic and acidic residues" evidence="1">
    <location>
        <begin position="77"/>
        <end position="92"/>
    </location>
</feature>
<feature type="region of interest" description="Disordered" evidence="1">
    <location>
        <begin position="65"/>
        <end position="92"/>
    </location>
</feature>
<sequence length="213" mass="23376">MASVQHAEAHPTCRMSNLFSSSSHASHATVSISYHLPRWQTGISTSRLVFFNGWNILNRGKAESQNSSQSQASYRGFEFDSRNPKPKPAEAKPKLFQSQGFKARTALAATDTFSFGRSRKSTADVQSFGKRFSLAEISSFSGVIVSGPSINVIRNGEQRTTKPVDAESAERRRGIMQTCEPNLEMEIQICEAVLVAICVLKLKGLNLGGYHSC</sequence>
<evidence type="ECO:0000256" key="1">
    <source>
        <dbReference type="SAM" id="MobiDB-lite"/>
    </source>
</evidence>
<protein>
    <submittedName>
        <fullName evidence="2">Uncharacterized protein</fullName>
    </submittedName>
</protein>
<dbReference type="Proteomes" id="UP001215598">
    <property type="component" value="Unassembled WGS sequence"/>
</dbReference>
<organism evidence="2 3">
    <name type="scientific">Mycena metata</name>
    <dbReference type="NCBI Taxonomy" id="1033252"/>
    <lineage>
        <taxon>Eukaryota</taxon>
        <taxon>Fungi</taxon>
        <taxon>Dikarya</taxon>
        <taxon>Basidiomycota</taxon>
        <taxon>Agaricomycotina</taxon>
        <taxon>Agaricomycetes</taxon>
        <taxon>Agaricomycetidae</taxon>
        <taxon>Agaricales</taxon>
        <taxon>Marasmiineae</taxon>
        <taxon>Mycenaceae</taxon>
        <taxon>Mycena</taxon>
    </lineage>
</organism>
<accession>A0AAD7NVV7</accession>
<gene>
    <name evidence="2" type="ORF">B0H16DRAFT_1504746</name>
</gene>
<comment type="caution">
    <text evidence="2">The sequence shown here is derived from an EMBL/GenBank/DDBJ whole genome shotgun (WGS) entry which is preliminary data.</text>
</comment>
<name>A0AAD7NVV7_9AGAR</name>
<proteinExistence type="predicted"/>
<dbReference type="EMBL" id="JARKIB010000008">
    <property type="protein sequence ID" value="KAJ7777224.1"/>
    <property type="molecule type" value="Genomic_DNA"/>
</dbReference>
<keyword evidence="3" id="KW-1185">Reference proteome</keyword>